<sequence>MLPNSIIKFLNSLHHKQIKQFNPVGGGSINHAYRYSVDGKDFFIKYNNEVEGIIEKEVGGLKSIAKFNCIATPEVIAFEQMDGYEVLIMSYIQGGLKTANAWENFGKQLAAMHQKPAPYYGWHQDNFIGSLPQSNEKRDDFIEFFIHQRLKPQIRLAQQHQYFASKELSLFENLFQKLDTILPVTKPSLVHGDLWSGNFMIGEKNTPYLIDPSIHYNFRETDIAFTHLFGGFDSKFYDAYHHHFPLDPGFQDRISLYNIYPLLVHLNLFGSGYYGSVMNSLNQYVR</sequence>
<dbReference type="Pfam" id="PF03881">
    <property type="entry name" value="Fructosamin_kin"/>
    <property type="match status" value="1"/>
</dbReference>
<keyword evidence="4" id="KW-1185">Reference proteome</keyword>
<dbReference type="Gene3D" id="3.90.1200.10">
    <property type="match status" value="1"/>
</dbReference>
<evidence type="ECO:0000256" key="1">
    <source>
        <dbReference type="ARBA" id="ARBA00009460"/>
    </source>
</evidence>
<dbReference type="KEGG" id="mtt:Ftrac_0034"/>
<dbReference type="PANTHER" id="PTHR12149:SF8">
    <property type="entry name" value="PROTEIN-RIBULOSAMINE 3-KINASE"/>
    <property type="match status" value="1"/>
</dbReference>
<dbReference type="PIRSF" id="PIRSF006221">
    <property type="entry name" value="Ketosamine-3-kinase"/>
    <property type="match status" value="1"/>
</dbReference>
<dbReference type="eggNOG" id="COG3001">
    <property type="taxonomic scope" value="Bacteria"/>
</dbReference>
<proteinExistence type="inferred from homology"/>
<evidence type="ECO:0000256" key="2">
    <source>
        <dbReference type="PIRNR" id="PIRNR006221"/>
    </source>
</evidence>
<name>E4TUS3_MARTH</name>
<dbReference type="SUPFAM" id="SSF56112">
    <property type="entry name" value="Protein kinase-like (PK-like)"/>
    <property type="match status" value="1"/>
</dbReference>
<dbReference type="RefSeq" id="WP_013452202.1">
    <property type="nucleotide sequence ID" value="NC_014759.1"/>
</dbReference>
<dbReference type="OrthoDB" id="5291879at2"/>
<evidence type="ECO:0000313" key="3">
    <source>
        <dbReference type="EMBL" id="ADR20051.1"/>
    </source>
</evidence>
<dbReference type="Gene3D" id="3.30.200.20">
    <property type="entry name" value="Phosphorylase Kinase, domain 1"/>
    <property type="match status" value="1"/>
</dbReference>
<comment type="similarity">
    <text evidence="1 2">Belongs to the fructosamine kinase family.</text>
</comment>
<dbReference type="InterPro" id="IPR011009">
    <property type="entry name" value="Kinase-like_dom_sf"/>
</dbReference>
<protein>
    <submittedName>
        <fullName evidence="3">Fructosamine/Ketosamine-3-kinase</fullName>
    </submittedName>
</protein>
<accession>E4TUS3</accession>
<keyword evidence="2" id="KW-0808">Transferase</keyword>
<dbReference type="EMBL" id="CP002349">
    <property type="protein sequence ID" value="ADR20051.1"/>
    <property type="molecule type" value="Genomic_DNA"/>
</dbReference>
<dbReference type="PANTHER" id="PTHR12149">
    <property type="entry name" value="FRUCTOSAMINE 3 KINASE-RELATED PROTEIN"/>
    <property type="match status" value="1"/>
</dbReference>
<organism evidence="3 4">
    <name type="scientific">Marivirga tractuosa (strain ATCC 23168 / DSM 4126 / NBRC 15989 / NCIMB 1408 / VKM B-1430 / H-43)</name>
    <name type="common">Microscilla tractuosa</name>
    <name type="synonym">Flexibacter tractuosus</name>
    <dbReference type="NCBI Taxonomy" id="643867"/>
    <lineage>
        <taxon>Bacteria</taxon>
        <taxon>Pseudomonadati</taxon>
        <taxon>Bacteroidota</taxon>
        <taxon>Cytophagia</taxon>
        <taxon>Cytophagales</taxon>
        <taxon>Marivirgaceae</taxon>
        <taxon>Marivirga</taxon>
    </lineage>
</organism>
<reference evidence="3 4" key="1">
    <citation type="journal article" date="2011" name="Stand. Genomic Sci.">
        <title>Complete genome sequence of Marivirga tractuosa type strain (H-43).</title>
        <authorList>
            <person name="Pagani I."/>
            <person name="Chertkov O."/>
            <person name="Lapidus A."/>
            <person name="Lucas S."/>
            <person name="Del Rio T.G."/>
            <person name="Tice H."/>
            <person name="Copeland A."/>
            <person name="Cheng J.F."/>
            <person name="Nolan M."/>
            <person name="Saunders E."/>
            <person name="Pitluck S."/>
            <person name="Held B."/>
            <person name="Goodwin L."/>
            <person name="Liolios K."/>
            <person name="Ovchinikova G."/>
            <person name="Ivanova N."/>
            <person name="Mavromatis K."/>
            <person name="Pati A."/>
            <person name="Chen A."/>
            <person name="Palaniappan K."/>
            <person name="Land M."/>
            <person name="Hauser L."/>
            <person name="Jeffries C.D."/>
            <person name="Detter J.C."/>
            <person name="Han C."/>
            <person name="Tapia R."/>
            <person name="Ngatchou-Djao O.D."/>
            <person name="Rohde M."/>
            <person name="Goker M."/>
            <person name="Spring S."/>
            <person name="Sikorski J."/>
            <person name="Woyke T."/>
            <person name="Bristow J."/>
            <person name="Eisen J.A."/>
            <person name="Markowitz V."/>
            <person name="Hugenholtz P."/>
            <person name="Klenk H.P."/>
            <person name="Kyrpides N.C."/>
        </authorList>
    </citation>
    <scope>NUCLEOTIDE SEQUENCE [LARGE SCALE GENOMIC DNA]</scope>
    <source>
        <strain evidence="4">ATCC 23168 / DSM 4126 / NBRC 15989 / NCIMB 1408 / VKM B-1430 / H-43</strain>
    </source>
</reference>
<evidence type="ECO:0000313" key="4">
    <source>
        <dbReference type="Proteomes" id="UP000008720"/>
    </source>
</evidence>
<dbReference type="GO" id="GO:0016301">
    <property type="term" value="F:kinase activity"/>
    <property type="evidence" value="ECO:0007669"/>
    <property type="project" value="UniProtKB-UniRule"/>
</dbReference>
<dbReference type="STRING" id="643867.Ftrac_0034"/>
<gene>
    <name evidence="3" type="ordered locus">Ftrac_0034</name>
</gene>
<dbReference type="HOGENOM" id="CLU_036517_0_1_10"/>
<dbReference type="InterPro" id="IPR016477">
    <property type="entry name" value="Fructo-/Ketosamine-3-kinase"/>
</dbReference>
<dbReference type="AlphaFoldDB" id="E4TUS3"/>
<dbReference type="Proteomes" id="UP000008720">
    <property type="component" value="Chromosome"/>
</dbReference>
<keyword evidence="2" id="KW-0418">Kinase</keyword>